<evidence type="ECO:0000256" key="7">
    <source>
        <dbReference type="SAM" id="Phobius"/>
    </source>
</evidence>
<feature type="domain" description="Mce/MlaD" evidence="8">
    <location>
        <begin position="43"/>
        <end position="134"/>
    </location>
</feature>
<name>A0A1X1EGD0_PANCY</name>
<comment type="subcellular location">
    <subcellularLocation>
        <location evidence="1">Cell inner membrane</location>
    </subcellularLocation>
</comment>
<organism evidence="9 10">
    <name type="scientific">Pantoea cypripedii</name>
    <name type="common">Pectobacterium cypripedii</name>
    <name type="synonym">Erwinia cypripedii</name>
    <dbReference type="NCBI Taxonomy" id="55209"/>
    <lineage>
        <taxon>Bacteria</taxon>
        <taxon>Pseudomonadati</taxon>
        <taxon>Pseudomonadota</taxon>
        <taxon>Gammaproteobacteria</taxon>
        <taxon>Enterobacterales</taxon>
        <taxon>Erwiniaceae</taxon>
        <taxon>Pantoea</taxon>
    </lineage>
</organism>
<dbReference type="InterPro" id="IPR003399">
    <property type="entry name" value="Mce/MlaD"/>
</dbReference>
<keyword evidence="3" id="KW-0997">Cell inner membrane</keyword>
<dbReference type="STRING" id="55209.HA50_29015"/>
<evidence type="ECO:0000256" key="3">
    <source>
        <dbReference type="ARBA" id="ARBA00022519"/>
    </source>
</evidence>
<evidence type="ECO:0000256" key="6">
    <source>
        <dbReference type="ARBA" id="ARBA00023136"/>
    </source>
</evidence>
<evidence type="ECO:0000256" key="5">
    <source>
        <dbReference type="ARBA" id="ARBA00022989"/>
    </source>
</evidence>
<feature type="domain" description="Mce/MlaD" evidence="8">
    <location>
        <begin position="289"/>
        <end position="389"/>
    </location>
</feature>
<keyword evidence="5 7" id="KW-1133">Transmembrane helix</keyword>
<dbReference type="EMBL" id="MLJI01000003">
    <property type="protein sequence ID" value="ORM87980.1"/>
    <property type="molecule type" value="Genomic_DNA"/>
</dbReference>
<keyword evidence="2" id="KW-1003">Cell membrane</keyword>
<dbReference type="PANTHER" id="PTHR30462:SF2">
    <property type="entry name" value="INTERMEMBRANE TRANSPORT PROTEIN PQIB"/>
    <property type="match status" value="1"/>
</dbReference>
<keyword evidence="6 7" id="KW-0472">Membrane</keyword>
<gene>
    <name evidence="9" type="ORF">HA50_29015</name>
</gene>
<dbReference type="OrthoDB" id="9806984at2"/>
<accession>A0A1X1EGD0</accession>
<keyword evidence="4 7" id="KW-0812">Transmembrane</keyword>
<dbReference type="RefSeq" id="WP_084880944.1">
    <property type="nucleotide sequence ID" value="NZ_JAGGMY010000004.1"/>
</dbReference>
<evidence type="ECO:0000259" key="8">
    <source>
        <dbReference type="Pfam" id="PF02470"/>
    </source>
</evidence>
<dbReference type="Pfam" id="PF02470">
    <property type="entry name" value="MlaD"/>
    <property type="match status" value="3"/>
</dbReference>
<keyword evidence="10" id="KW-1185">Reference proteome</keyword>
<reference evidence="9 10" key="1">
    <citation type="journal article" date="2017" name="Antonie Van Leeuwenhoek">
        <title>Phylogenomic resolution of the bacterial genus Pantoea and its relationship with Erwinia and Tatumella.</title>
        <authorList>
            <person name="Palmer M."/>
            <person name="Steenkamp E.T."/>
            <person name="Coetzee M.P."/>
            <person name="Chan W.Y."/>
            <person name="van Zyl E."/>
            <person name="De Maayer P."/>
            <person name="Coutinho T.A."/>
            <person name="Blom J."/>
            <person name="Smits T.H."/>
            <person name="Duffy B."/>
            <person name="Venter S.N."/>
        </authorList>
    </citation>
    <scope>NUCLEOTIDE SEQUENCE [LARGE SCALE GENOMIC DNA]</scope>
    <source>
        <strain evidence="9 10">LMG 2657</strain>
    </source>
</reference>
<comment type="caution">
    <text evidence="9">The sequence shown here is derived from an EMBL/GenBank/DDBJ whole genome shotgun (WGS) entry which is preliminary data.</text>
</comment>
<sequence>MMEKNDKTTPVNKIKRWSPVWFFPFLTLVIGVWIIFYHFSHQGPEITLITENAEGIEAGKTEIKSRSITVGKVESTVLSDDLQHVEIKARLQEGMETLLHGDSLFWVVKPQVGFQGVSGLGTLLSGAYIELQPGSAGKEPPSYVLGDTPPPAAANAPGIRVTLFSEKAGQLRAGDPVLFRRYPVGTVESNHFDTDKRMMSYQLFISAPFDRLVTTNVRFWKDSGIAIDMSAAGMRVEMSSLTTLLSGGVSFDVPDGLPYGNPAKNKAEYPLFNDQHSIQDSLYTEHVDYLLFFNSSVRGLEAGAPVEFRGLRVGTVAQVPFFLPGVVQDLQRNYRPPLLIHIEPERFVRSMGSNFNLQQRLQEAKKNGLRATLKTGSLISGSLYVDLDFYPNAEPYTGHTSLAGYEIIPTMDSGLGQIQQKLVAVLDKLNTLPLNPLLTQATDTFKASQLTLRESQTALNNLNLFMGSRAMKSLPEQTQQTLRELRRNMRSLQPGSPAYEKMVANMQRLDQVLRELQPVLKTINNKSNALVIAPAVAQDPQPKAMQSDIPHHAQH</sequence>
<protein>
    <submittedName>
        <fullName evidence="9">Paraquat-inducible protein B</fullName>
    </submittedName>
</protein>
<dbReference type="AlphaFoldDB" id="A0A1X1EGD0"/>
<dbReference type="NCBIfam" id="NF008070">
    <property type="entry name" value="PRK10807.1"/>
    <property type="match status" value="1"/>
</dbReference>
<dbReference type="PANTHER" id="PTHR30462">
    <property type="entry name" value="INTERMEMBRANE TRANSPORT PROTEIN PQIB-RELATED"/>
    <property type="match status" value="1"/>
</dbReference>
<feature type="transmembrane region" description="Helical" evidence="7">
    <location>
        <begin position="20"/>
        <end position="39"/>
    </location>
</feature>
<proteinExistence type="predicted"/>
<dbReference type="InterPro" id="IPR051800">
    <property type="entry name" value="PqiA-PqiB_transport"/>
</dbReference>
<dbReference type="GO" id="GO:0005886">
    <property type="term" value="C:plasma membrane"/>
    <property type="evidence" value="ECO:0007669"/>
    <property type="project" value="UniProtKB-SubCell"/>
</dbReference>
<evidence type="ECO:0000313" key="10">
    <source>
        <dbReference type="Proteomes" id="UP000193749"/>
    </source>
</evidence>
<feature type="domain" description="Mce/MlaD" evidence="8">
    <location>
        <begin position="158"/>
        <end position="244"/>
    </location>
</feature>
<evidence type="ECO:0000313" key="9">
    <source>
        <dbReference type="EMBL" id="ORM87980.1"/>
    </source>
</evidence>
<dbReference type="Proteomes" id="UP000193749">
    <property type="component" value="Unassembled WGS sequence"/>
</dbReference>
<evidence type="ECO:0000256" key="4">
    <source>
        <dbReference type="ARBA" id="ARBA00022692"/>
    </source>
</evidence>
<evidence type="ECO:0000256" key="1">
    <source>
        <dbReference type="ARBA" id="ARBA00004533"/>
    </source>
</evidence>
<evidence type="ECO:0000256" key="2">
    <source>
        <dbReference type="ARBA" id="ARBA00022475"/>
    </source>
</evidence>